<feature type="non-terminal residue" evidence="1">
    <location>
        <position position="105"/>
    </location>
</feature>
<name>A0ACA9RUC4_9GLOM</name>
<feature type="non-terminal residue" evidence="1">
    <location>
        <position position="1"/>
    </location>
</feature>
<proteinExistence type="predicted"/>
<dbReference type="Proteomes" id="UP000789920">
    <property type="component" value="Unassembled WGS sequence"/>
</dbReference>
<dbReference type="EMBL" id="CAJVQC010072548">
    <property type="protein sequence ID" value="CAG8811572.1"/>
    <property type="molecule type" value="Genomic_DNA"/>
</dbReference>
<gene>
    <name evidence="1" type="ORF">RPERSI_LOCUS23339</name>
</gene>
<keyword evidence="2" id="KW-1185">Reference proteome</keyword>
<evidence type="ECO:0000313" key="2">
    <source>
        <dbReference type="Proteomes" id="UP000789920"/>
    </source>
</evidence>
<protein>
    <submittedName>
        <fullName evidence="1">35711_t:CDS:1</fullName>
    </submittedName>
</protein>
<reference evidence="1" key="1">
    <citation type="submission" date="2021-06" db="EMBL/GenBank/DDBJ databases">
        <authorList>
            <person name="Kallberg Y."/>
            <person name="Tangrot J."/>
            <person name="Rosling A."/>
        </authorList>
    </citation>
    <scope>NUCLEOTIDE SEQUENCE</scope>
    <source>
        <strain evidence="1">MA461A</strain>
    </source>
</reference>
<sequence>QDIPLAKLPYFVQISHELESPFIMESSITYENEKEISEAVSFGIMIDESTDISINKHLVIYVIYPNSSEIRLKKLKEVRWFGWYNAVKNFVKTLPAVLSQLKTND</sequence>
<evidence type="ECO:0000313" key="1">
    <source>
        <dbReference type="EMBL" id="CAG8811572.1"/>
    </source>
</evidence>
<comment type="caution">
    <text evidence="1">The sequence shown here is derived from an EMBL/GenBank/DDBJ whole genome shotgun (WGS) entry which is preliminary data.</text>
</comment>
<accession>A0ACA9RUC4</accession>
<organism evidence="1 2">
    <name type="scientific">Racocetra persica</name>
    <dbReference type="NCBI Taxonomy" id="160502"/>
    <lineage>
        <taxon>Eukaryota</taxon>
        <taxon>Fungi</taxon>
        <taxon>Fungi incertae sedis</taxon>
        <taxon>Mucoromycota</taxon>
        <taxon>Glomeromycotina</taxon>
        <taxon>Glomeromycetes</taxon>
        <taxon>Diversisporales</taxon>
        <taxon>Gigasporaceae</taxon>
        <taxon>Racocetra</taxon>
    </lineage>
</organism>